<dbReference type="EMBL" id="CDPU01000067">
    <property type="protein sequence ID" value="CEO56486.1"/>
    <property type="molecule type" value="Genomic_DNA"/>
</dbReference>
<evidence type="ECO:0000259" key="2">
    <source>
        <dbReference type="Pfam" id="PF06985"/>
    </source>
</evidence>
<keyword evidence="1" id="KW-1133">Transmembrane helix</keyword>
<organism evidence="3">
    <name type="scientific">Bionectria ochroleuca</name>
    <name type="common">Gliocladium roseum</name>
    <dbReference type="NCBI Taxonomy" id="29856"/>
    <lineage>
        <taxon>Eukaryota</taxon>
        <taxon>Fungi</taxon>
        <taxon>Dikarya</taxon>
        <taxon>Ascomycota</taxon>
        <taxon>Pezizomycotina</taxon>
        <taxon>Sordariomycetes</taxon>
        <taxon>Hypocreomycetidae</taxon>
        <taxon>Hypocreales</taxon>
        <taxon>Bionectriaceae</taxon>
        <taxon>Clonostachys</taxon>
    </lineage>
</organism>
<feature type="domain" description="Heterokaryon incompatibility" evidence="2">
    <location>
        <begin position="62"/>
        <end position="163"/>
    </location>
</feature>
<evidence type="ECO:0000313" key="3">
    <source>
        <dbReference type="EMBL" id="CEO56486.1"/>
    </source>
</evidence>
<dbReference type="Pfam" id="PF06985">
    <property type="entry name" value="HET"/>
    <property type="match status" value="1"/>
</dbReference>
<dbReference type="InterPro" id="IPR010730">
    <property type="entry name" value="HET"/>
</dbReference>
<accession>A0A0B7KNX5</accession>
<proteinExistence type="predicted"/>
<feature type="transmembrane region" description="Helical" evidence="1">
    <location>
        <begin position="110"/>
        <end position="129"/>
    </location>
</feature>
<reference evidence="3" key="1">
    <citation type="submission" date="2015-01" db="EMBL/GenBank/DDBJ databases">
        <authorList>
            <person name="Durling Mikael"/>
        </authorList>
    </citation>
    <scope>NUCLEOTIDE SEQUENCE</scope>
</reference>
<dbReference type="PANTHER" id="PTHR24148">
    <property type="entry name" value="ANKYRIN REPEAT DOMAIN-CONTAINING PROTEIN 39 HOMOLOG-RELATED"/>
    <property type="match status" value="1"/>
</dbReference>
<keyword evidence="1" id="KW-0812">Transmembrane</keyword>
<keyword evidence="1" id="KW-0472">Membrane</keyword>
<dbReference type="PANTHER" id="PTHR24148:SF73">
    <property type="entry name" value="HET DOMAIN PROTEIN (AFU_ORTHOLOGUE AFUA_8G01020)"/>
    <property type="match status" value="1"/>
</dbReference>
<dbReference type="InterPro" id="IPR052895">
    <property type="entry name" value="HetReg/Transcr_Mod"/>
</dbReference>
<sequence>MNITKSNRSRSYKTLNRNIQIEYYYTRLSEQGSIRLLRLMPHKRQKGTHKVLTLRGEGIYLYEALSYVWGSKENHQPIYIQSDNKSSNYLAAEIERGPNPYSYLLTRNNLRLLITIALLNVLYGLMLFASTKKITRKKGQQVQSIAKIYTRANRVIVRLGEVVDKSY</sequence>
<dbReference type="AlphaFoldDB" id="A0A0B7KNX5"/>
<evidence type="ECO:0000256" key="1">
    <source>
        <dbReference type="SAM" id="Phobius"/>
    </source>
</evidence>
<protein>
    <recommendedName>
        <fullName evidence="2">Heterokaryon incompatibility domain-containing protein</fullName>
    </recommendedName>
</protein>
<gene>
    <name evidence="3" type="ORF">BN869_000012544_1</name>
</gene>
<name>A0A0B7KNX5_BIOOC</name>